<reference evidence="2" key="1">
    <citation type="submission" date="2020-07" db="EMBL/GenBank/DDBJ databases">
        <title>Genome sequence and genetic diversity analysis of an under-domesticated orphan crop, white fonio (Digitaria exilis).</title>
        <authorList>
            <person name="Bennetzen J.L."/>
            <person name="Chen S."/>
            <person name="Ma X."/>
            <person name="Wang X."/>
            <person name="Yssel A.E.J."/>
            <person name="Chaluvadi S.R."/>
            <person name="Johnson M."/>
            <person name="Gangashetty P."/>
            <person name="Hamidou F."/>
            <person name="Sanogo M.D."/>
            <person name="Zwaenepoel A."/>
            <person name="Wallace J."/>
            <person name="Van De Peer Y."/>
            <person name="Van Deynze A."/>
        </authorList>
    </citation>
    <scope>NUCLEOTIDE SEQUENCE</scope>
    <source>
        <tissue evidence="2">Leaves</tissue>
    </source>
</reference>
<evidence type="ECO:0000256" key="1">
    <source>
        <dbReference type="SAM" id="MobiDB-lite"/>
    </source>
</evidence>
<feature type="compositionally biased region" description="Basic and acidic residues" evidence="1">
    <location>
        <begin position="127"/>
        <end position="138"/>
    </location>
</feature>
<proteinExistence type="predicted"/>
<dbReference type="Proteomes" id="UP000636709">
    <property type="component" value="Unassembled WGS sequence"/>
</dbReference>
<dbReference type="AlphaFoldDB" id="A0A835A1F3"/>
<feature type="region of interest" description="Disordered" evidence="1">
    <location>
        <begin position="113"/>
        <end position="159"/>
    </location>
</feature>
<feature type="compositionally biased region" description="Acidic residues" evidence="1">
    <location>
        <begin position="150"/>
        <end position="159"/>
    </location>
</feature>
<accession>A0A835A1F3</accession>
<evidence type="ECO:0000313" key="2">
    <source>
        <dbReference type="EMBL" id="KAF8645028.1"/>
    </source>
</evidence>
<keyword evidence="3" id="KW-1185">Reference proteome</keyword>
<organism evidence="2 3">
    <name type="scientific">Digitaria exilis</name>
    <dbReference type="NCBI Taxonomy" id="1010633"/>
    <lineage>
        <taxon>Eukaryota</taxon>
        <taxon>Viridiplantae</taxon>
        <taxon>Streptophyta</taxon>
        <taxon>Embryophyta</taxon>
        <taxon>Tracheophyta</taxon>
        <taxon>Spermatophyta</taxon>
        <taxon>Magnoliopsida</taxon>
        <taxon>Liliopsida</taxon>
        <taxon>Poales</taxon>
        <taxon>Poaceae</taxon>
        <taxon>PACMAD clade</taxon>
        <taxon>Panicoideae</taxon>
        <taxon>Panicodae</taxon>
        <taxon>Paniceae</taxon>
        <taxon>Anthephorinae</taxon>
        <taxon>Digitaria</taxon>
    </lineage>
</organism>
<comment type="caution">
    <text evidence="2">The sequence shown here is derived from an EMBL/GenBank/DDBJ whole genome shotgun (WGS) entry which is preliminary data.</text>
</comment>
<name>A0A835A1F3_9POAL</name>
<feature type="compositionally biased region" description="Basic residues" evidence="1">
    <location>
        <begin position="113"/>
        <end position="123"/>
    </location>
</feature>
<dbReference type="EMBL" id="JACEFO010003031">
    <property type="protein sequence ID" value="KAF8645028.1"/>
    <property type="molecule type" value="Genomic_DNA"/>
</dbReference>
<protein>
    <submittedName>
        <fullName evidence="2">Uncharacterized protein</fullName>
    </submittedName>
</protein>
<evidence type="ECO:0000313" key="3">
    <source>
        <dbReference type="Proteomes" id="UP000636709"/>
    </source>
</evidence>
<gene>
    <name evidence="2" type="ORF">HU200_066233</name>
</gene>
<sequence>MGEEVVPIGWDGWNVAKPESSGIYYMVSSSALDLVLTRRKRSVLGGPLISLRNRLSLLLARITSLVTRGFSRRLSLRLQQQHRLKRKRTRQQQQQHLQMRRLQQQRLRMRHLQRQHLRMRRQQPQRPKRELRQQQRQKEQKHKAYVVVTQEEEPFVGPD</sequence>